<feature type="site" description="Important for substrate specificity" evidence="3">
    <location>
        <position position="20"/>
    </location>
</feature>
<feature type="site" description="Important for substrate specificity" evidence="3">
    <location>
        <position position="78"/>
    </location>
</feature>
<dbReference type="InterPro" id="IPR029001">
    <property type="entry name" value="ITPase-like_fam"/>
</dbReference>
<evidence type="ECO:0000256" key="2">
    <source>
        <dbReference type="ARBA" id="ARBA00022801"/>
    </source>
</evidence>
<gene>
    <name evidence="4" type="ORF">HMPREF1090_04220</name>
</gene>
<dbReference type="PANTHER" id="PTHR43213">
    <property type="entry name" value="BIFUNCTIONAL DTTP/UTP PYROPHOSPHATASE/METHYLTRANSFERASE PROTEIN-RELATED"/>
    <property type="match status" value="1"/>
</dbReference>
<comment type="caution">
    <text evidence="3">Lacks conserved residue(s) required for the propagation of feature annotation.</text>
</comment>
<comment type="similarity">
    <text evidence="3">Belongs to the Maf family. YhdE subfamily.</text>
</comment>
<comment type="subcellular location">
    <subcellularLocation>
        <location evidence="3">Cytoplasm</location>
    </subcellularLocation>
</comment>
<dbReference type="NCBIfam" id="TIGR00172">
    <property type="entry name" value="maf"/>
    <property type="match status" value="1"/>
</dbReference>
<keyword evidence="3" id="KW-0546">Nucleotide metabolism</keyword>
<protein>
    <recommendedName>
        <fullName evidence="3">dTTP/UTP pyrophosphatase</fullName>
        <shortName evidence="3">dTTPase/UTPase</shortName>
        <ecNumber evidence="3">3.6.1.9</ecNumber>
    </recommendedName>
    <alternativeName>
        <fullName evidence="3">Nucleoside triphosphate pyrophosphatase</fullName>
    </alternativeName>
    <alternativeName>
        <fullName evidence="3">Nucleotide pyrophosphatase</fullName>
        <shortName evidence="3">Nucleotide PPase</shortName>
    </alternativeName>
</protein>
<dbReference type="Proteomes" id="UP000013085">
    <property type="component" value="Unassembled WGS sequence"/>
</dbReference>
<evidence type="ECO:0000256" key="3">
    <source>
        <dbReference type="HAMAP-Rule" id="MF_00528"/>
    </source>
</evidence>
<dbReference type="EMBL" id="AGYR01000047">
    <property type="protein sequence ID" value="ENZ10241.1"/>
    <property type="molecule type" value="Genomic_DNA"/>
</dbReference>
<dbReference type="SUPFAM" id="SSF52972">
    <property type="entry name" value="ITPase-like"/>
    <property type="match status" value="1"/>
</dbReference>
<evidence type="ECO:0000256" key="1">
    <source>
        <dbReference type="ARBA" id="ARBA00001968"/>
    </source>
</evidence>
<proteinExistence type="inferred from homology"/>
<dbReference type="PATRIC" id="fig|999408.3.peg.4526"/>
<sequence length="204" mass="22696">MDMRHTWGGYQVVLASASPRRKELLAQIGLEPEIRPSRMEEETREKKPDMVVMELSRQKAEDVASGCPVGTMVIGADTVVSVGNEILGKPGTPMRAYEMLEKIQGRTHQVYTGVTVLLCQGKDRCHGITFAERTDVHVYPMTCGEMKEYARCGEPLDKAGAYGIQGRFAAYIKGIDGDYANVVGLPVGRLYQEIKRLLEDREDD</sequence>
<reference evidence="4 5" key="1">
    <citation type="submission" date="2013-01" db="EMBL/GenBank/DDBJ databases">
        <title>The Genome Sequence of Clostridium clostridioforme 90A8.</title>
        <authorList>
            <consortium name="The Broad Institute Genome Sequencing Platform"/>
            <person name="Earl A."/>
            <person name="Ward D."/>
            <person name="Feldgarden M."/>
            <person name="Gevers D."/>
            <person name="Courvalin P."/>
            <person name="Lambert T."/>
            <person name="Walker B."/>
            <person name="Young S.K."/>
            <person name="Zeng Q."/>
            <person name="Gargeya S."/>
            <person name="Fitzgerald M."/>
            <person name="Haas B."/>
            <person name="Abouelleil A."/>
            <person name="Alvarado L."/>
            <person name="Arachchi H.M."/>
            <person name="Berlin A.M."/>
            <person name="Chapman S.B."/>
            <person name="Dewar J."/>
            <person name="Goldberg J."/>
            <person name="Griggs A."/>
            <person name="Gujja S."/>
            <person name="Hansen M."/>
            <person name="Howarth C."/>
            <person name="Imamovic A."/>
            <person name="Larimer J."/>
            <person name="McCowan C."/>
            <person name="Murphy C."/>
            <person name="Neiman D."/>
            <person name="Pearson M."/>
            <person name="Priest M."/>
            <person name="Roberts A."/>
            <person name="Saif S."/>
            <person name="Shea T."/>
            <person name="Sisk P."/>
            <person name="Sykes S."/>
            <person name="Wortman J."/>
            <person name="Nusbaum C."/>
            <person name="Birren B."/>
        </authorList>
    </citation>
    <scope>NUCLEOTIDE SEQUENCE [LARGE SCALE GENOMIC DNA]</scope>
    <source>
        <strain evidence="4 5">90A8</strain>
    </source>
</reference>
<comment type="cofactor">
    <cofactor evidence="1 3">
        <name>a divalent metal cation</name>
        <dbReference type="ChEBI" id="CHEBI:60240"/>
    </cofactor>
</comment>
<feature type="active site" description="Proton acceptor" evidence="3">
    <location>
        <position position="77"/>
    </location>
</feature>
<dbReference type="PIRSF" id="PIRSF006305">
    <property type="entry name" value="Maf"/>
    <property type="match status" value="1"/>
</dbReference>
<feature type="site" description="Important for substrate specificity" evidence="3">
    <location>
        <position position="165"/>
    </location>
</feature>
<dbReference type="EC" id="3.6.1.9" evidence="3"/>
<dbReference type="GeneID" id="57964149"/>
<name>A0A0E2H517_9FIRM</name>
<accession>A0A0E2H517</accession>
<keyword evidence="2 3" id="KW-0378">Hydrolase</keyword>
<dbReference type="CDD" id="cd00555">
    <property type="entry name" value="Maf"/>
    <property type="match status" value="1"/>
</dbReference>
<dbReference type="HAMAP" id="MF_00528">
    <property type="entry name" value="Maf"/>
    <property type="match status" value="1"/>
</dbReference>
<dbReference type="GO" id="GO:0036221">
    <property type="term" value="F:UTP diphosphatase activity"/>
    <property type="evidence" value="ECO:0007669"/>
    <property type="project" value="RHEA"/>
</dbReference>
<dbReference type="AlphaFoldDB" id="A0A0E2H517"/>
<evidence type="ECO:0000313" key="5">
    <source>
        <dbReference type="Proteomes" id="UP000013085"/>
    </source>
</evidence>
<dbReference type="GO" id="GO:0005737">
    <property type="term" value="C:cytoplasm"/>
    <property type="evidence" value="ECO:0007669"/>
    <property type="project" value="UniProtKB-SubCell"/>
</dbReference>
<evidence type="ECO:0000313" key="4">
    <source>
        <dbReference type="EMBL" id="ENZ10241.1"/>
    </source>
</evidence>
<dbReference type="RefSeq" id="WP_002594041.1">
    <property type="nucleotide sequence ID" value="NZ_KB850983.1"/>
</dbReference>
<dbReference type="InterPro" id="IPR003697">
    <property type="entry name" value="Maf-like"/>
</dbReference>
<dbReference type="GO" id="GO:0036218">
    <property type="term" value="F:dTTP diphosphatase activity"/>
    <property type="evidence" value="ECO:0007669"/>
    <property type="project" value="RHEA"/>
</dbReference>
<comment type="catalytic activity">
    <reaction evidence="3">
        <text>dTTP + H2O = dTMP + diphosphate + H(+)</text>
        <dbReference type="Rhea" id="RHEA:28534"/>
        <dbReference type="ChEBI" id="CHEBI:15377"/>
        <dbReference type="ChEBI" id="CHEBI:15378"/>
        <dbReference type="ChEBI" id="CHEBI:33019"/>
        <dbReference type="ChEBI" id="CHEBI:37568"/>
        <dbReference type="ChEBI" id="CHEBI:63528"/>
        <dbReference type="EC" id="3.6.1.9"/>
    </reaction>
</comment>
<comment type="caution">
    <text evidence="4">The sequence shown here is derived from an EMBL/GenBank/DDBJ whole genome shotgun (WGS) entry which is preliminary data.</text>
</comment>
<dbReference type="Pfam" id="PF02545">
    <property type="entry name" value="Maf"/>
    <property type="match status" value="1"/>
</dbReference>
<keyword evidence="3" id="KW-0963">Cytoplasm</keyword>
<comment type="catalytic activity">
    <reaction evidence="3">
        <text>UTP + H2O = UMP + diphosphate + H(+)</text>
        <dbReference type="Rhea" id="RHEA:29395"/>
        <dbReference type="ChEBI" id="CHEBI:15377"/>
        <dbReference type="ChEBI" id="CHEBI:15378"/>
        <dbReference type="ChEBI" id="CHEBI:33019"/>
        <dbReference type="ChEBI" id="CHEBI:46398"/>
        <dbReference type="ChEBI" id="CHEBI:57865"/>
        <dbReference type="EC" id="3.6.1.9"/>
    </reaction>
</comment>
<comment type="function">
    <text evidence="3">Nucleoside triphosphate pyrophosphatase that hydrolyzes dTTP and UTP. May have a dual role in cell division arrest and in preventing the incorporation of modified nucleotides into cellular nucleic acids.</text>
</comment>
<dbReference type="PANTHER" id="PTHR43213:SF5">
    <property type="entry name" value="BIFUNCTIONAL DTTP_UTP PYROPHOSPHATASE_METHYLTRANSFERASE PROTEIN-RELATED"/>
    <property type="match status" value="1"/>
</dbReference>
<dbReference type="GO" id="GO:0009117">
    <property type="term" value="P:nucleotide metabolic process"/>
    <property type="evidence" value="ECO:0007669"/>
    <property type="project" value="UniProtKB-KW"/>
</dbReference>
<dbReference type="Gene3D" id="3.90.950.10">
    <property type="match status" value="1"/>
</dbReference>
<dbReference type="HOGENOM" id="CLU_040416_0_0_9"/>
<organism evidence="4 5">
    <name type="scientific">[Clostridium] clostridioforme 90A8</name>
    <dbReference type="NCBI Taxonomy" id="999408"/>
    <lineage>
        <taxon>Bacteria</taxon>
        <taxon>Bacillati</taxon>
        <taxon>Bacillota</taxon>
        <taxon>Clostridia</taxon>
        <taxon>Lachnospirales</taxon>
        <taxon>Lachnospiraceae</taxon>
        <taxon>Enterocloster</taxon>
    </lineage>
</organism>